<dbReference type="Pfam" id="PF08279">
    <property type="entry name" value="HTH_11"/>
    <property type="match status" value="1"/>
</dbReference>
<dbReference type="PANTHER" id="PTHR30185:SF12">
    <property type="entry name" value="TRANSCRIPTIONAL REGULATOR MANR"/>
    <property type="match status" value="1"/>
</dbReference>
<evidence type="ECO:0000313" key="11">
    <source>
        <dbReference type="Proteomes" id="UP000216411"/>
    </source>
</evidence>
<evidence type="ECO:0000256" key="1">
    <source>
        <dbReference type="ARBA" id="ARBA00022679"/>
    </source>
</evidence>
<sequence length="644" mass="74543">MLLPREKKILELLYKKKEEYTTNELARILHISPRTVKSDIARLRKELENDTGCIVKTKAGYGIWLSYSDKGKQYIEQILADYDFNHLVTIENRKYFIALKLLEEDKYVSMESIGESMFISKSTMVNSMNELAPILQQHGLQLEKKVKYGIKIVGTEKQKRIMNGYAIRKIIDNSPNRLDSKLQVFFPDIDLKKVEEILIDAQKKYAFVLADTSYSVIIIQLSICIQRIRQEKRCSIVENELNRDCHECEIIRYIAKKLQEKFQIELLEGDMAYLEMNFLGAKKILTENKLWKDDIALDKQSVEKWENIIAKTDQRYLENLREDDTFKYGLFIHLKAMFNRLNNNVHLDNPMKQMVKEELVYEVEVASYMANLISNDYAVTLGVDEVCDIAMYLAASMERQKARKQEFKKNVIVVCGSGTGTSQFLEARLTRMFPNLIVKKILPISQVESEINPDTDLIISTVPLVIEEGTVIHVSPLLNEKDVEMIEQALQVGKSANYETKRKYPNLYRLLSEKISIFNCDCKSRSEVISLLGNRLVFEKYVDESYIESAFKREQLSSTSIGDNFAVPHAFEGHVKKLGIGMMTLKKPIQWADDKVQIVFMLSLNANSQDIFREVFSELTDITKNKEMIEQILLADKFSDIEFI</sequence>
<dbReference type="GO" id="GO:0006355">
    <property type="term" value="P:regulation of DNA-templated transcription"/>
    <property type="evidence" value="ECO:0007669"/>
    <property type="project" value="InterPro"/>
</dbReference>
<dbReference type="InterPro" id="IPR036388">
    <property type="entry name" value="WH-like_DNA-bd_sf"/>
</dbReference>
<reference evidence="10 11" key="1">
    <citation type="journal article" date="2017" name="Genome Announc.">
        <title>Draft Genome Sequence of a Sporulating and Motile Strain of Lachnotalea glycerini Isolated from Water in Quebec City, Canada.</title>
        <authorList>
            <person name="Maheux A.F."/>
            <person name="Boudreau D.K."/>
            <person name="Berube E."/>
            <person name="Boissinot M."/>
            <person name="Raymond F."/>
            <person name="Brodeur S."/>
            <person name="Corbeil J."/>
            <person name="Isabel S."/>
            <person name="Omar R.F."/>
            <person name="Bergeron M.G."/>
        </authorList>
    </citation>
    <scope>NUCLEOTIDE SEQUENCE [LARGE SCALE GENOMIC DNA]</scope>
    <source>
        <strain evidence="10 11">CCRI-19302</strain>
    </source>
</reference>
<gene>
    <name evidence="9" type="ORF">C8E03_10851</name>
    <name evidence="10" type="ORF">CG710_018630</name>
</gene>
<proteinExistence type="predicted"/>
<keyword evidence="11" id="KW-1185">Reference proteome</keyword>
<keyword evidence="5" id="KW-0804">Transcription</keyword>
<evidence type="ECO:0000259" key="7">
    <source>
        <dbReference type="PROSITE" id="PS51099"/>
    </source>
</evidence>
<dbReference type="PROSITE" id="PS51372">
    <property type="entry name" value="PRD_2"/>
    <property type="match status" value="2"/>
</dbReference>
<dbReference type="SUPFAM" id="SSF55804">
    <property type="entry name" value="Phoshotransferase/anion transport protein"/>
    <property type="match status" value="1"/>
</dbReference>
<protein>
    <submittedName>
        <fullName evidence="9">Lichenan operon transcriptional antiterminator</fullName>
    </submittedName>
    <submittedName>
        <fullName evidence="10">PRD domain-containing protein</fullName>
    </submittedName>
</protein>
<dbReference type="RefSeq" id="WP_094380357.1">
    <property type="nucleotide sequence ID" value="NZ_NOKA02000070.1"/>
</dbReference>
<dbReference type="SUPFAM" id="SSF63520">
    <property type="entry name" value="PTS-regulatory domain, PRD"/>
    <property type="match status" value="2"/>
</dbReference>
<dbReference type="CDD" id="cd05568">
    <property type="entry name" value="PTS_IIB_bgl_like"/>
    <property type="match status" value="1"/>
</dbReference>
<feature type="domain" description="PTS EIIB type-2" evidence="7">
    <location>
        <begin position="409"/>
        <end position="498"/>
    </location>
</feature>
<reference evidence="9 12" key="2">
    <citation type="submission" date="2018-05" db="EMBL/GenBank/DDBJ databases">
        <title>Genomic Encyclopedia of Type Strains, Phase IV (KMG-IV): sequencing the most valuable type-strain genomes for metagenomic binning, comparative biology and taxonomic classification.</title>
        <authorList>
            <person name="Goeker M."/>
        </authorList>
    </citation>
    <scope>NUCLEOTIDE SEQUENCE [LARGE SCALE GENOMIC DNA]</scope>
    <source>
        <strain evidence="9 12">DSM 28816</strain>
    </source>
</reference>
<dbReference type="AlphaFoldDB" id="A0A255I351"/>
<dbReference type="GO" id="GO:0008982">
    <property type="term" value="F:protein-N(PI)-phosphohistidine-sugar phosphotransferase activity"/>
    <property type="evidence" value="ECO:0007669"/>
    <property type="project" value="InterPro"/>
</dbReference>
<dbReference type="SUPFAM" id="SSF52794">
    <property type="entry name" value="PTS system IIB component-like"/>
    <property type="match status" value="1"/>
</dbReference>
<keyword evidence="4" id="KW-0010">Activator</keyword>
<dbReference type="InterPro" id="IPR002178">
    <property type="entry name" value="PTS_EIIA_type-2_dom"/>
</dbReference>
<feature type="domain" description="PRD" evidence="8">
    <location>
        <begin position="296"/>
        <end position="403"/>
    </location>
</feature>
<dbReference type="OrthoDB" id="3175596at2"/>
<dbReference type="PROSITE" id="PS51094">
    <property type="entry name" value="PTS_EIIA_TYPE_2"/>
    <property type="match status" value="1"/>
</dbReference>
<dbReference type="InterPro" id="IPR036095">
    <property type="entry name" value="PTS_EIIB-like_sf"/>
</dbReference>
<dbReference type="InterPro" id="IPR007737">
    <property type="entry name" value="Mga_HTH"/>
</dbReference>
<dbReference type="Pfam" id="PF05043">
    <property type="entry name" value="Mga"/>
    <property type="match status" value="1"/>
</dbReference>
<feature type="domain" description="PRD" evidence="8">
    <location>
        <begin position="185"/>
        <end position="288"/>
    </location>
</feature>
<dbReference type="Proteomes" id="UP000216411">
    <property type="component" value="Unassembled WGS sequence"/>
</dbReference>
<comment type="caution">
    <text evidence="9">The sequence shown here is derived from an EMBL/GenBank/DDBJ whole genome shotgun (WGS) entry which is preliminary data.</text>
</comment>
<dbReference type="InterPro" id="IPR011608">
    <property type="entry name" value="PRD"/>
</dbReference>
<accession>A0A255I351</accession>
<dbReference type="InterPro" id="IPR036634">
    <property type="entry name" value="PRD_sf"/>
</dbReference>
<feature type="domain" description="PTS EIIA type-2" evidence="6">
    <location>
        <begin position="509"/>
        <end position="644"/>
    </location>
</feature>
<dbReference type="Pfam" id="PF00359">
    <property type="entry name" value="PTS_EIIA_2"/>
    <property type="match status" value="1"/>
</dbReference>
<dbReference type="InterPro" id="IPR013011">
    <property type="entry name" value="PTS_EIIB_2"/>
</dbReference>
<keyword evidence="1" id="KW-0808">Transferase</keyword>
<keyword evidence="2" id="KW-0677">Repeat</keyword>
<keyword evidence="3" id="KW-0805">Transcription regulation</keyword>
<evidence type="ECO:0000313" key="9">
    <source>
        <dbReference type="EMBL" id="PXV88329.1"/>
    </source>
</evidence>
<dbReference type="Gene3D" id="3.40.930.10">
    <property type="entry name" value="Mannitol-specific EII, Chain A"/>
    <property type="match status" value="1"/>
</dbReference>
<reference evidence="10" key="3">
    <citation type="submission" date="2018-07" db="EMBL/GenBank/DDBJ databases">
        <authorList>
            <person name="Quirk P.G."/>
            <person name="Krulwich T.A."/>
        </authorList>
    </citation>
    <scope>NUCLEOTIDE SEQUENCE</scope>
    <source>
        <strain evidence="10">CCRI-19302</strain>
    </source>
</reference>
<dbReference type="Proteomes" id="UP000247523">
    <property type="component" value="Unassembled WGS sequence"/>
</dbReference>
<evidence type="ECO:0000259" key="8">
    <source>
        <dbReference type="PROSITE" id="PS51372"/>
    </source>
</evidence>
<evidence type="ECO:0000313" key="10">
    <source>
        <dbReference type="EMBL" id="RDY29282.1"/>
    </source>
</evidence>
<dbReference type="Gene3D" id="3.40.50.2300">
    <property type="match status" value="1"/>
</dbReference>
<dbReference type="InterPro" id="IPR013196">
    <property type="entry name" value="HTH_11"/>
</dbReference>
<dbReference type="InterPro" id="IPR050661">
    <property type="entry name" value="BglG_antiterminators"/>
</dbReference>
<evidence type="ECO:0000256" key="2">
    <source>
        <dbReference type="ARBA" id="ARBA00022737"/>
    </source>
</evidence>
<evidence type="ECO:0000256" key="4">
    <source>
        <dbReference type="ARBA" id="ARBA00023159"/>
    </source>
</evidence>
<dbReference type="SUPFAM" id="SSF46785">
    <property type="entry name" value="Winged helix' DNA-binding domain"/>
    <property type="match status" value="1"/>
</dbReference>
<evidence type="ECO:0000259" key="6">
    <source>
        <dbReference type="PROSITE" id="PS51094"/>
    </source>
</evidence>
<organism evidence="9 12">
    <name type="scientific">Lachnotalea glycerini</name>
    <dbReference type="NCBI Taxonomy" id="1763509"/>
    <lineage>
        <taxon>Bacteria</taxon>
        <taxon>Bacillati</taxon>
        <taxon>Bacillota</taxon>
        <taxon>Clostridia</taxon>
        <taxon>Lachnospirales</taxon>
        <taxon>Lachnospiraceae</taxon>
        <taxon>Lachnotalea</taxon>
    </lineage>
</organism>
<name>A0A255I351_9FIRM</name>
<dbReference type="InterPro" id="IPR016152">
    <property type="entry name" value="PTrfase/Anion_transptr"/>
</dbReference>
<dbReference type="Gene3D" id="1.10.10.10">
    <property type="entry name" value="Winged helix-like DNA-binding domain superfamily/Winged helix DNA-binding domain"/>
    <property type="match status" value="1"/>
</dbReference>
<evidence type="ECO:0000313" key="12">
    <source>
        <dbReference type="Proteomes" id="UP000247523"/>
    </source>
</evidence>
<dbReference type="EMBL" id="NOKA02000070">
    <property type="protein sequence ID" value="RDY29282.1"/>
    <property type="molecule type" value="Genomic_DNA"/>
</dbReference>
<evidence type="ECO:0000256" key="3">
    <source>
        <dbReference type="ARBA" id="ARBA00023015"/>
    </source>
</evidence>
<dbReference type="CDD" id="cd00211">
    <property type="entry name" value="PTS_IIA_fru"/>
    <property type="match status" value="1"/>
</dbReference>
<dbReference type="Gene3D" id="1.10.1790.10">
    <property type="entry name" value="PRD domain"/>
    <property type="match status" value="2"/>
</dbReference>
<dbReference type="PANTHER" id="PTHR30185">
    <property type="entry name" value="CRYPTIC BETA-GLUCOSIDE BGL OPERON ANTITERMINATOR"/>
    <property type="match status" value="1"/>
</dbReference>
<dbReference type="EMBL" id="QICS01000008">
    <property type="protein sequence ID" value="PXV88329.1"/>
    <property type="molecule type" value="Genomic_DNA"/>
</dbReference>
<evidence type="ECO:0000256" key="5">
    <source>
        <dbReference type="ARBA" id="ARBA00023163"/>
    </source>
</evidence>
<dbReference type="PROSITE" id="PS51099">
    <property type="entry name" value="PTS_EIIB_TYPE_2"/>
    <property type="match status" value="1"/>
</dbReference>
<dbReference type="GO" id="GO:0009401">
    <property type="term" value="P:phosphoenolpyruvate-dependent sugar phosphotransferase system"/>
    <property type="evidence" value="ECO:0007669"/>
    <property type="project" value="InterPro"/>
</dbReference>
<dbReference type="Pfam" id="PF00874">
    <property type="entry name" value="PRD"/>
    <property type="match status" value="2"/>
</dbReference>
<dbReference type="InterPro" id="IPR036390">
    <property type="entry name" value="WH_DNA-bd_sf"/>
</dbReference>